<proteinExistence type="predicted"/>
<evidence type="ECO:0000313" key="1">
    <source>
        <dbReference type="EMBL" id="ASP39841.1"/>
    </source>
</evidence>
<reference evidence="1 2" key="1">
    <citation type="submission" date="2017-07" db="EMBL/GenBank/DDBJ databases">
        <title>Annotated genome sequence of Bacterioplanes sanyensis isolated from Red Sea.</title>
        <authorList>
            <person name="Rehman Z.U."/>
        </authorList>
    </citation>
    <scope>NUCLEOTIDE SEQUENCE [LARGE SCALE GENOMIC DNA]</scope>
    <source>
        <strain evidence="1 2">NV9</strain>
    </source>
</reference>
<organism evidence="1 2">
    <name type="scientific">Bacterioplanes sanyensis</name>
    <dbReference type="NCBI Taxonomy" id="1249553"/>
    <lineage>
        <taxon>Bacteria</taxon>
        <taxon>Pseudomonadati</taxon>
        <taxon>Pseudomonadota</taxon>
        <taxon>Gammaproteobacteria</taxon>
        <taxon>Oceanospirillales</taxon>
        <taxon>Oceanospirillaceae</taxon>
        <taxon>Bacterioplanes</taxon>
    </lineage>
</organism>
<dbReference type="Proteomes" id="UP000202440">
    <property type="component" value="Chromosome"/>
</dbReference>
<accession>A0A222FN89</accession>
<dbReference type="EMBL" id="CP022530">
    <property type="protein sequence ID" value="ASP39841.1"/>
    <property type="molecule type" value="Genomic_DNA"/>
</dbReference>
<dbReference type="AlphaFoldDB" id="A0A222FN89"/>
<evidence type="ECO:0000313" key="2">
    <source>
        <dbReference type="Proteomes" id="UP000202440"/>
    </source>
</evidence>
<keyword evidence="2" id="KW-1185">Reference proteome</keyword>
<protein>
    <submittedName>
        <fullName evidence="1">Uncharacterized protein</fullName>
    </submittedName>
</protein>
<gene>
    <name evidence="1" type="ORF">CHH28_14675</name>
</gene>
<sequence length="123" mass="12807">MSLCGGSSGDNFIDATISESREVFLGTPGRGASVFIVGDNTVSCINGDLETLIVAGQGSRVVVNGEITSIEVKGESFHQIYAYGGVVAAELRGGNTEIYAPSIATYDSFGPNNVIKNLDEITL</sequence>
<name>A0A222FN89_9GAMM</name>
<dbReference type="KEGG" id="bsan:CHH28_14675"/>